<dbReference type="EMBL" id="PKTG01000033">
    <property type="protein sequence ID" value="PLX19374.1"/>
    <property type="molecule type" value="Genomic_DNA"/>
</dbReference>
<dbReference type="Gene3D" id="3.30.70.1440">
    <property type="entry name" value="Multidrug efflux transporter AcrB pore domain"/>
    <property type="match status" value="1"/>
</dbReference>
<feature type="transmembrane region" description="Helical" evidence="1">
    <location>
        <begin position="869"/>
        <end position="890"/>
    </location>
</feature>
<dbReference type="InterPro" id="IPR027463">
    <property type="entry name" value="AcrB_DN_DC_subdom"/>
</dbReference>
<feature type="transmembrane region" description="Helical" evidence="1">
    <location>
        <begin position="817"/>
        <end position="836"/>
    </location>
</feature>
<dbReference type="SUPFAM" id="SSF82714">
    <property type="entry name" value="Multidrug efflux transporter AcrB TolC docking domain, DN and DC subdomains"/>
    <property type="match status" value="2"/>
</dbReference>
<dbReference type="SUPFAM" id="SSF82866">
    <property type="entry name" value="Multidrug efflux transporter AcrB transmembrane domain"/>
    <property type="match status" value="2"/>
</dbReference>
<proteinExistence type="predicted"/>
<dbReference type="GO" id="GO:0042910">
    <property type="term" value="F:xenobiotic transmembrane transporter activity"/>
    <property type="evidence" value="ECO:0007669"/>
    <property type="project" value="TreeGrafter"/>
</dbReference>
<dbReference type="Proteomes" id="UP000234857">
    <property type="component" value="Unassembled WGS sequence"/>
</dbReference>
<evidence type="ECO:0008006" key="4">
    <source>
        <dbReference type="Google" id="ProtNLM"/>
    </source>
</evidence>
<dbReference type="PANTHER" id="PTHR32063">
    <property type="match status" value="1"/>
</dbReference>
<feature type="transmembrane region" description="Helical" evidence="1">
    <location>
        <begin position="421"/>
        <end position="442"/>
    </location>
</feature>
<dbReference type="InterPro" id="IPR001036">
    <property type="entry name" value="Acrflvin-R"/>
</dbReference>
<dbReference type="Gene3D" id="3.30.2090.10">
    <property type="entry name" value="Multidrug efflux transporter AcrB TolC docking domain, DN and DC subdomains"/>
    <property type="match status" value="2"/>
</dbReference>
<feature type="transmembrane region" description="Helical" evidence="1">
    <location>
        <begin position="936"/>
        <end position="958"/>
    </location>
</feature>
<feature type="transmembrane region" description="Helical" evidence="1">
    <location>
        <begin position="353"/>
        <end position="373"/>
    </location>
</feature>
<gene>
    <name evidence="2" type="ORF">C0601_02055</name>
</gene>
<evidence type="ECO:0000313" key="2">
    <source>
        <dbReference type="EMBL" id="PLX19374.1"/>
    </source>
</evidence>
<feature type="transmembrane region" description="Helical" evidence="1">
    <location>
        <begin position="327"/>
        <end position="346"/>
    </location>
</feature>
<reference evidence="2 3" key="1">
    <citation type="submission" date="2017-11" db="EMBL/GenBank/DDBJ databases">
        <title>Genome-resolved metagenomics identifies genetic mobility, metabolic interactions, and unexpected diversity in perchlorate-reducing communities.</title>
        <authorList>
            <person name="Barnum T.P."/>
            <person name="Figueroa I.A."/>
            <person name="Carlstrom C.I."/>
            <person name="Lucas L.N."/>
            <person name="Engelbrektson A.L."/>
            <person name="Coates J.D."/>
        </authorList>
    </citation>
    <scope>NUCLEOTIDE SEQUENCE [LARGE SCALE GENOMIC DNA]</scope>
    <source>
        <strain evidence="2">BM706</strain>
    </source>
</reference>
<keyword evidence="1" id="KW-0472">Membrane</keyword>
<organism evidence="2 3">
    <name type="scientific">Muiribacterium halophilum</name>
    <dbReference type="NCBI Taxonomy" id="2053465"/>
    <lineage>
        <taxon>Bacteria</taxon>
        <taxon>Candidatus Muiribacteriota</taxon>
        <taxon>Candidatus Muiribacteriia</taxon>
        <taxon>Candidatus Muiribacteriales</taxon>
        <taxon>Candidatus Muiribacteriaceae</taxon>
        <taxon>Candidatus Muiribacterium</taxon>
    </lineage>
</organism>
<sequence length="963" mass="109847">MIKNLYKRPLSIIAFFVLLFFLGVLSIFKLNVALLPSMEYGVINIETEYEDATAAEVEEKITNVIEKTISAIPGLKYYKSISYNGRSLVTLIFNETKEKNYDKHYLKVREKVEAIKNMLPEDSHIPIVNMYDPENLQSFVLGLKYSDIEGLSYEEDIPILIRKLESVDGINDVKLKGIPEKKIFIRINPQQLSMMDVTTSEIIESIKANNFDFPGGTVDSRGQEINVNIRGSIKDISRLERLIVSKGSDKKNTIYLSQIADVIQKEVEQNFAVVNGERMILFEVFTSNNTSLGSLSDNIKAVMNSNNLKYSMVADYSTTINRSIDELLISMILGIFFTTIILIGFFGDIRIAILVSIVIPFAVVINLIFMFLFKININMLSLSGLVISVGLIVDNSLVVVDKLQYFGSLKEKRYILKAVNSTIGPLLSSTFTTVIAFLPVIFLTGLTGEFFRQIALSVSMTLFISLFLAFLLIPSLYDYFIRRRNIRGNSGRGIFLHLLKRIVLNTSRFFYRHNITTTLFVFIVSIISIFFLITWNKEFLPESVESNFTAKLFLNQMTPEQISFEIASLNDYIRKNFSEEVNWAAGAEFEKSEATVYFSALNGKEKAIYSGLKEFFKKRGVKADFILNPSWNIPEAFRLLLRLNIFSEDPKVLHSNAKKLEEAFPDDAIIDHISPERVIAIRPDIEKSEMLQIDIDELKNTVRTAYGEFRITELINEDSYIGVDIEPYTRDENIQNLKVATKNGKKVFLKDFANIEVDRIYTPIYHYEGKRFIQTRFAVFSDIENKIKEITDLIKDDDVEFSFTGINETKDEMIKNMMFALIVAIILIYLILVIQYESFKKPFIILFLLPFTFSCSILMWKIYGVRLNLMNMLGIILLSGITVNNSIILLSEIIKRKDYKKAVVSRSRAIFITTLTTVMGSIPMLFGSTAAMRIPLALTIIGGMSISWLVNLIFLPAVDRTLR</sequence>
<feature type="transmembrane region" description="Helical" evidence="1">
    <location>
        <begin position="843"/>
        <end position="863"/>
    </location>
</feature>
<dbReference type="Pfam" id="PF00873">
    <property type="entry name" value="ACR_tran"/>
    <property type="match status" value="1"/>
</dbReference>
<dbReference type="Gene3D" id="3.30.70.1320">
    <property type="entry name" value="Multidrug efflux transporter AcrB pore domain like"/>
    <property type="match status" value="1"/>
</dbReference>
<name>A0A2N5ZL50_MUIH1</name>
<dbReference type="GO" id="GO:0005886">
    <property type="term" value="C:plasma membrane"/>
    <property type="evidence" value="ECO:0007669"/>
    <property type="project" value="TreeGrafter"/>
</dbReference>
<evidence type="ECO:0000256" key="1">
    <source>
        <dbReference type="SAM" id="Phobius"/>
    </source>
</evidence>
<protein>
    <recommendedName>
        <fullName evidence="4">SSD domain-containing protein</fullName>
    </recommendedName>
</protein>
<feature type="transmembrane region" description="Helical" evidence="1">
    <location>
        <begin position="910"/>
        <end position="930"/>
    </location>
</feature>
<feature type="transmembrane region" description="Helical" evidence="1">
    <location>
        <begin position="515"/>
        <end position="535"/>
    </location>
</feature>
<feature type="transmembrane region" description="Helical" evidence="1">
    <location>
        <begin position="454"/>
        <end position="477"/>
    </location>
</feature>
<comment type="caution">
    <text evidence="2">The sequence shown here is derived from an EMBL/GenBank/DDBJ whole genome shotgun (WGS) entry which is preliminary data.</text>
</comment>
<accession>A0A2N5ZL50</accession>
<dbReference type="PRINTS" id="PR00702">
    <property type="entry name" value="ACRIFLAVINRP"/>
</dbReference>
<dbReference type="AlphaFoldDB" id="A0A2N5ZL50"/>
<dbReference type="SUPFAM" id="SSF82693">
    <property type="entry name" value="Multidrug efflux transporter AcrB pore domain, PN1, PN2, PC1 and PC2 subdomains"/>
    <property type="match status" value="1"/>
</dbReference>
<dbReference type="Gene3D" id="1.20.1640.10">
    <property type="entry name" value="Multidrug efflux transporter AcrB transmembrane domain"/>
    <property type="match status" value="2"/>
</dbReference>
<keyword evidence="1" id="KW-0812">Transmembrane</keyword>
<keyword evidence="1" id="KW-1133">Transmembrane helix</keyword>
<dbReference type="Gene3D" id="3.30.70.1430">
    <property type="entry name" value="Multidrug efflux transporter AcrB pore domain"/>
    <property type="match status" value="2"/>
</dbReference>
<feature type="transmembrane region" description="Helical" evidence="1">
    <location>
        <begin position="379"/>
        <end position="400"/>
    </location>
</feature>
<evidence type="ECO:0000313" key="3">
    <source>
        <dbReference type="Proteomes" id="UP000234857"/>
    </source>
</evidence>
<dbReference type="PANTHER" id="PTHR32063:SF0">
    <property type="entry name" value="SWARMING MOTILITY PROTEIN SWRC"/>
    <property type="match status" value="1"/>
</dbReference>